<keyword evidence="5" id="KW-0012">Acyltransferase</keyword>
<feature type="active site" evidence="8">
    <location>
        <position position="427"/>
    </location>
</feature>
<sequence length="754" mass="83647">MADQATAATAASPPAAATVASSDPPPAPPGGPPPRVTHQGRVAAPVASSNENADDLPEFEYFVAPGPRGFPSLAEFLDVLEVDTVKKPGESNRLQHRTDLFNTNLLVVRRGQEFQIKITFSRPYDATKDKFVVEFGIGPSPQFSKRTYMPVFITPEQQSAWPGRVLEAAGATVTIGVTPAADAIVGRYRLYVAVVTPYGIRRTKRDDSRDLYILYNPWAKDDAVFLDDEEERAECVLTESGVIYHGSWDDIAERNWNYGQFDYGVLDACLYIMDRAEMPIVNRGDPVKVARVASAMLNSRDDEGVLVGSWTGDYVYGVAPTSWTGSTDILLGYYRSRSPVRYAQCWVYAAVFNSFLRCLGIPARVVTNFYSAHDNDGNLKTDIILDENGRIDRKNTRDSIWNYHCWNECFMTRPDLPTGFGGWQCVDATPQETSDGLFRCGPASLRAIKHGEMCYPFDAAFVFAEVNSDVVFYSRQRDGTMAVVKVKKDHVGRMVLTKAPGSYDRRDITDLYKFPEGSVEERTVLEKAELYGCVRDKSSLPAADVELRLPTLEVAVGDDFQLALEVVNLSGEPRTLEAYVSGSVVYYTGVTSAEFLFKTPTVSLQGDQTVKEVWQVAARSYMRKLVEQANLHFIVTGKVKETGQIVTAMKVVALHTPKLSVQVSGLNKVNEEMTATVDFTNPFSFELEHIYIRMEGPGILSPVFKYYGLIPGGSRVTWAENFTPRRPGTTRMIATLDCAALRQVHGQVQLDVLP</sequence>
<dbReference type="InterPro" id="IPR036238">
    <property type="entry name" value="Transglutaminase_C_sf"/>
</dbReference>
<dbReference type="OrthoDB" id="437511at2759"/>
<dbReference type="PANTHER" id="PTHR11590">
    <property type="entry name" value="PROTEIN-GLUTAMINE GAMMA-GLUTAMYLTRANSFERASE"/>
    <property type="match status" value="1"/>
</dbReference>
<dbReference type="AlphaFoldDB" id="A0A9Q0DC17"/>
<dbReference type="GO" id="GO:0046872">
    <property type="term" value="F:metal ion binding"/>
    <property type="evidence" value="ECO:0007669"/>
    <property type="project" value="UniProtKB-KW"/>
</dbReference>
<dbReference type="Gene3D" id="2.60.40.10">
    <property type="entry name" value="Immunoglobulins"/>
    <property type="match status" value="3"/>
</dbReference>
<feature type="binding site" evidence="9">
    <location>
        <position position="521"/>
    </location>
    <ligand>
        <name>Ca(2+)</name>
        <dbReference type="ChEBI" id="CHEBI:29108"/>
    </ligand>
</feature>
<dbReference type="EC" id="2.3.2.13" evidence="6"/>
<keyword evidence="13" id="KW-1185">Reference proteome</keyword>
<evidence type="ECO:0000256" key="1">
    <source>
        <dbReference type="ARBA" id="ARBA00005968"/>
    </source>
</evidence>
<dbReference type="Pfam" id="PF01841">
    <property type="entry name" value="Transglut_core"/>
    <property type="match status" value="1"/>
</dbReference>
<dbReference type="FunFam" id="2.60.40.10:FF:000090">
    <property type="entry name" value="Protein-glutamine gamma-glutamyltransferase 2"/>
    <property type="match status" value="1"/>
</dbReference>
<evidence type="ECO:0000256" key="10">
    <source>
        <dbReference type="SAM" id="MobiDB-lite"/>
    </source>
</evidence>
<comment type="catalytic activity">
    <reaction evidence="7">
        <text>L-glutaminyl-[protein] + L-lysyl-[protein] = [protein]-L-lysyl-N(6)-5-L-glutamyl-[protein] + NH4(+)</text>
        <dbReference type="Rhea" id="RHEA:54816"/>
        <dbReference type="Rhea" id="RHEA-COMP:9752"/>
        <dbReference type="Rhea" id="RHEA-COMP:10207"/>
        <dbReference type="Rhea" id="RHEA-COMP:14005"/>
        <dbReference type="ChEBI" id="CHEBI:28938"/>
        <dbReference type="ChEBI" id="CHEBI:29969"/>
        <dbReference type="ChEBI" id="CHEBI:30011"/>
        <dbReference type="ChEBI" id="CHEBI:138370"/>
        <dbReference type="EC" id="2.3.2.13"/>
    </reaction>
</comment>
<dbReference type="PIRSF" id="PIRSF000459">
    <property type="entry name" value="TGM_EBP42"/>
    <property type="match status" value="1"/>
</dbReference>
<dbReference type="Gene3D" id="3.90.260.10">
    <property type="entry name" value="Transglutaminase-like"/>
    <property type="match status" value="1"/>
</dbReference>
<dbReference type="Pfam" id="PF00868">
    <property type="entry name" value="Transglut_N"/>
    <property type="match status" value="1"/>
</dbReference>
<evidence type="ECO:0000313" key="13">
    <source>
        <dbReference type="Proteomes" id="UP001148018"/>
    </source>
</evidence>
<dbReference type="GO" id="GO:0003810">
    <property type="term" value="F:protein-glutamine gamma-glutamyltransferase activity"/>
    <property type="evidence" value="ECO:0007669"/>
    <property type="project" value="UniProtKB-EC"/>
</dbReference>
<evidence type="ECO:0000256" key="2">
    <source>
        <dbReference type="ARBA" id="ARBA00022679"/>
    </source>
</evidence>
<keyword evidence="2" id="KW-0808">Transferase</keyword>
<dbReference type="InterPro" id="IPR002931">
    <property type="entry name" value="Transglutaminase-like"/>
</dbReference>
<dbReference type="FunFam" id="2.60.40.10:FF:000171">
    <property type="entry name" value="protein-glutamine gamma-glutamyltransferase 6"/>
    <property type="match status" value="1"/>
</dbReference>
<accession>A0A9Q0DC17</accession>
<protein>
    <recommendedName>
        <fullName evidence="6">protein-glutamine gamma-glutamyltransferase</fullName>
        <ecNumber evidence="6">2.3.2.13</ecNumber>
    </recommendedName>
</protein>
<keyword evidence="4 9" id="KW-0106">Calcium</keyword>
<evidence type="ECO:0000256" key="7">
    <source>
        <dbReference type="ARBA" id="ARBA00051843"/>
    </source>
</evidence>
<feature type="active site" evidence="8">
    <location>
        <position position="345"/>
    </location>
</feature>
<evidence type="ECO:0000259" key="11">
    <source>
        <dbReference type="SMART" id="SM00460"/>
    </source>
</evidence>
<name>A0A9Q0DC17_9TELE</name>
<dbReference type="InterPro" id="IPR013783">
    <property type="entry name" value="Ig-like_fold"/>
</dbReference>
<evidence type="ECO:0000256" key="6">
    <source>
        <dbReference type="ARBA" id="ARBA00024222"/>
    </source>
</evidence>
<dbReference type="FunFam" id="3.90.260.10:FF:000001">
    <property type="entry name" value="Protein-glutamine gamma-glutamyltransferase 2"/>
    <property type="match status" value="1"/>
</dbReference>
<evidence type="ECO:0000313" key="12">
    <source>
        <dbReference type="EMBL" id="KAJ3584986.1"/>
    </source>
</evidence>
<feature type="region of interest" description="Disordered" evidence="10">
    <location>
        <begin position="1"/>
        <end position="51"/>
    </location>
</feature>
<dbReference type="InterPro" id="IPR008958">
    <property type="entry name" value="Transglutaminase_C"/>
</dbReference>
<feature type="binding site" evidence="9">
    <location>
        <position position="516"/>
    </location>
    <ligand>
        <name>Ca(2+)</name>
        <dbReference type="ChEBI" id="CHEBI:29108"/>
    </ligand>
</feature>
<feature type="binding site" evidence="9">
    <location>
        <position position="467"/>
    </location>
    <ligand>
        <name>Ca(2+)</name>
        <dbReference type="ChEBI" id="CHEBI:29108"/>
    </ligand>
</feature>
<dbReference type="SUPFAM" id="SSF49309">
    <property type="entry name" value="Transglutaminase, two C-terminal domains"/>
    <property type="match status" value="2"/>
</dbReference>
<comment type="cofactor">
    <cofactor evidence="9">
        <name>Ca(2+)</name>
        <dbReference type="ChEBI" id="CHEBI:29108"/>
    </cofactor>
    <text evidence="9">Binds 1 Ca(2+) ion per subunit.</text>
</comment>
<dbReference type="PANTHER" id="PTHR11590:SF42">
    <property type="entry name" value="COAGULATION FACTOR XIII A CHAIN"/>
    <property type="match status" value="1"/>
</dbReference>
<evidence type="ECO:0000256" key="4">
    <source>
        <dbReference type="ARBA" id="ARBA00022837"/>
    </source>
</evidence>
<dbReference type="SUPFAM" id="SSF81296">
    <property type="entry name" value="E set domains"/>
    <property type="match status" value="1"/>
</dbReference>
<evidence type="ECO:0000256" key="5">
    <source>
        <dbReference type="ARBA" id="ARBA00023315"/>
    </source>
</evidence>
<dbReference type="Proteomes" id="UP001148018">
    <property type="component" value="Unassembled WGS sequence"/>
</dbReference>
<evidence type="ECO:0000256" key="9">
    <source>
        <dbReference type="PIRSR" id="PIRSR000459-2"/>
    </source>
</evidence>
<dbReference type="InterPro" id="IPR014756">
    <property type="entry name" value="Ig_E-set"/>
</dbReference>
<proteinExistence type="inferred from homology"/>
<feature type="binding site" evidence="9">
    <location>
        <position position="469"/>
    </location>
    <ligand>
        <name>Ca(2+)</name>
        <dbReference type="ChEBI" id="CHEBI:29108"/>
    </ligand>
</feature>
<feature type="compositionally biased region" description="Low complexity" evidence="10">
    <location>
        <begin position="1"/>
        <end position="22"/>
    </location>
</feature>
<reference evidence="12" key="1">
    <citation type="submission" date="2022-07" db="EMBL/GenBank/DDBJ databases">
        <title>Chromosome-level genome of Muraenolepis orangiensis.</title>
        <authorList>
            <person name="Kim J."/>
        </authorList>
    </citation>
    <scope>NUCLEOTIDE SEQUENCE</scope>
    <source>
        <strain evidence="12">KU_S4_2022</strain>
        <tissue evidence="12">Muscle</tissue>
    </source>
</reference>
<dbReference type="GO" id="GO:0007399">
    <property type="term" value="P:nervous system development"/>
    <property type="evidence" value="ECO:0007669"/>
    <property type="project" value="UniProtKB-ARBA"/>
</dbReference>
<dbReference type="InterPro" id="IPR001102">
    <property type="entry name" value="Transglutaminase_N"/>
</dbReference>
<dbReference type="InterPro" id="IPR050779">
    <property type="entry name" value="Transglutaminase"/>
</dbReference>
<organism evidence="12 13">
    <name type="scientific">Muraenolepis orangiensis</name>
    <name type="common">Patagonian moray cod</name>
    <dbReference type="NCBI Taxonomy" id="630683"/>
    <lineage>
        <taxon>Eukaryota</taxon>
        <taxon>Metazoa</taxon>
        <taxon>Chordata</taxon>
        <taxon>Craniata</taxon>
        <taxon>Vertebrata</taxon>
        <taxon>Euteleostomi</taxon>
        <taxon>Actinopterygii</taxon>
        <taxon>Neopterygii</taxon>
        <taxon>Teleostei</taxon>
        <taxon>Neoteleostei</taxon>
        <taxon>Acanthomorphata</taxon>
        <taxon>Zeiogadaria</taxon>
        <taxon>Gadariae</taxon>
        <taxon>Gadiformes</taxon>
        <taxon>Muraenolepidoidei</taxon>
        <taxon>Muraenolepididae</taxon>
        <taxon>Muraenolepis</taxon>
    </lineage>
</organism>
<feature type="compositionally biased region" description="Pro residues" evidence="10">
    <location>
        <begin position="23"/>
        <end position="35"/>
    </location>
</feature>
<dbReference type="InterPro" id="IPR023608">
    <property type="entry name" value="Transglutaminase_animal"/>
</dbReference>
<comment type="caution">
    <text evidence="12">The sequence shown here is derived from an EMBL/GenBank/DDBJ whole genome shotgun (WGS) entry which is preliminary data.</text>
</comment>
<evidence type="ECO:0000256" key="3">
    <source>
        <dbReference type="ARBA" id="ARBA00022723"/>
    </source>
</evidence>
<dbReference type="Pfam" id="PF00927">
    <property type="entry name" value="Transglut_C"/>
    <property type="match status" value="1"/>
</dbReference>
<dbReference type="EMBL" id="JANIIK010000118">
    <property type="protein sequence ID" value="KAJ3584986.1"/>
    <property type="molecule type" value="Genomic_DNA"/>
</dbReference>
<keyword evidence="3 9" id="KW-0479">Metal-binding</keyword>
<dbReference type="SUPFAM" id="SSF54001">
    <property type="entry name" value="Cysteine proteinases"/>
    <property type="match status" value="1"/>
</dbReference>
<dbReference type="InterPro" id="IPR036985">
    <property type="entry name" value="Transglutaminase-like_sf"/>
</dbReference>
<comment type="similarity">
    <text evidence="1">Belongs to the transglutaminase superfamily. Transglutaminase family.</text>
</comment>
<feature type="active site" evidence="8">
    <location>
        <position position="404"/>
    </location>
</feature>
<gene>
    <name evidence="12" type="ORF">NHX12_013709</name>
</gene>
<dbReference type="InterPro" id="IPR038765">
    <property type="entry name" value="Papain-like_cys_pep_sf"/>
</dbReference>
<dbReference type="GO" id="GO:0072378">
    <property type="term" value="P:blood coagulation, fibrin clot formation"/>
    <property type="evidence" value="ECO:0007669"/>
    <property type="project" value="TreeGrafter"/>
</dbReference>
<evidence type="ECO:0000256" key="8">
    <source>
        <dbReference type="PIRSR" id="PIRSR000459-1"/>
    </source>
</evidence>
<dbReference type="SMART" id="SM00460">
    <property type="entry name" value="TGc"/>
    <property type="match status" value="1"/>
</dbReference>
<feature type="domain" description="Transglutaminase-like" evidence="11">
    <location>
        <begin position="337"/>
        <end position="430"/>
    </location>
</feature>